<dbReference type="PANTHER" id="PTHR33103:SF40">
    <property type="entry name" value="OS01G0153600 PROTEIN"/>
    <property type="match status" value="1"/>
</dbReference>
<proteinExistence type="predicted"/>
<dbReference type="Proteomes" id="UP000324705">
    <property type="component" value="Chromosome 3B"/>
</dbReference>
<dbReference type="InterPro" id="IPR007750">
    <property type="entry name" value="DUF674"/>
</dbReference>
<gene>
    <name evidence="1" type="ORF">TRITD_3Bv1G023760</name>
</gene>
<sequence length="274" mass="28437">MSSAVAPSPDHAAAAASPAPTIKLLIDAKAKRVLYAEAGKDAVDFLFGILATPVGTVAKLLRAAGDGAGAANIYASAEGMNPVYMQSSAVRNALLNSHRYTLLQCPAIRGLPSPATTAPPAPSTSVPRSMALPSVSYRPQYPAVSPPAFAMTVPRGCHSCGSVVAGGFVQGLVTYTVMDDLTSTPMSNVSVMALLSKLNGEEKGLILEEKSVKIGQQEGLDILMASLQSSTVLTDVFMSNNSADASLSKNKRARTSGGAMSVEEKNDKTLDYFL</sequence>
<protein>
    <submittedName>
        <fullName evidence="1">Uncharacterized protein</fullName>
    </submittedName>
</protein>
<keyword evidence="2" id="KW-1185">Reference proteome</keyword>
<dbReference type="OMA" id="VYMQSSA"/>
<dbReference type="PANTHER" id="PTHR33103">
    <property type="entry name" value="OS01G0153900 PROTEIN"/>
    <property type="match status" value="1"/>
</dbReference>
<dbReference type="Gramene" id="TRITD3Bv1G023760.1">
    <property type="protein sequence ID" value="TRITD3Bv1G023760.1"/>
    <property type="gene ID" value="TRITD3Bv1G023760"/>
</dbReference>
<accession>A0A9R1Q7X2</accession>
<reference evidence="1 2" key="1">
    <citation type="submission" date="2017-09" db="EMBL/GenBank/DDBJ databases">
        <authorList>
            <consortium name="International Durum Wheat Genome Sequencing Consortium (IDWGSC)"/>
            <person name="Milanesi L."/>
        </authorList>
    </citation>
    <scope>NUCLEOTIDE SEQUENCE [LARGE SCALE GENOMIC DNA]</scope>
    <source>
        <strain evidence="2">cv. Svevo</strain>
    </source>
</reference>
<name>A0A9R1Q7X2_TRITD</name>
<evidence type="ECO:0000313" key="1">
    <source>
        <dbReference type="EMBL" id="VAH72454.1"/>
    </source>
</evidence>
<organism evidence="1 2">
    <name type="scientific">Triticum turgidum subsp. durum</name>
    <name type="common">Durum wheat</name>
    <name type="synonym">Triticum durum</name>
    <dbReference type="NCBI Taxonomy" id="4567"/>
    <lineage>
        <taxon>Eukaryota</taxon>
        <taxon>Viridiplantae</taxon>
        <taxon>Streptophyta</taxon>
        <taxon>Embryophyta</taxon>
        <taxon>Tracheophyta</taxon>
        <taxon>Spermatophyta</taxon>
        <taxon>Magnoliopsida</taxon>
        <taxon>Liliopsida</taxon>
        <taxon>Poales</taxon>
        <taxon>Poaceae</taxon>
        <taxon>BOP clade</taxon>
        <taxon>Pooideae</taxon>
        <taxon>Triticodae</taxon>
        <taxon>Triticeae</taxon>
        <taxon>Triticinae</taxon>
        <taxon>Triticum</taxon>
    </lineage>
</organism>
<evidence type="ECO:0000313" key="2">
    <source>
        <dbReference type="Proteomes" id="UP000324705"/>
    </source>
</evidence>
<dbReference type="EMBL" id="LT934116">
    <property type="protein sequence ID" value="VAH72454.1"/>
    <property type="molecule type" value="Genomic_DNA"/>
</dbReference>
<dbReference type="Pfam" id="PF05056">
    <property type="entry name" value="DUF674"/>
    <property type="match status" value="2"/>
</dbReference>
<dbReference type="AlphaFoldDB" id="A0A9R1Q7X2"/>